<sequence length="81" mass="9371">MSRGGIRYLFRYIVYFTISNADKYLGNETEKAYAILNALRREEPWLLSSLQSSYIPEDIITYIITTIIMFTLENISTPVAP</sequence>
<name>A0ABW8T3J3_9CLOT</name>
<comment type="caution">
    <text evidence="1">The sequence shown here is derived from an EMBL/GenBank/DDBJ whole genome shotgun (WGS) entry which is preliminary data.</text>
</comment>
<evidence type="ECO:0000313" key="1">
    <source>
        <dbReference type="EMBL" id="MFL0246465.1"/>
    </source>
</evidence>
<proteinExistence type="predicted"/>
<protein>
    <submittedName>
        <fullName evidence="1">Uncharacterized protein</fullName>
    </submittedName>
</protein>
<keyword evidence="2" id="KW-1185">Reference proteome</keyword>
<dbReference type="EMBL" id="JBJHZZ010000002">
    <property type="protein sequence ID" value="MFL0246465.1"/>
    <property type="molecule type" value="Genomic_DNA"/>
</dbReference>
<dbReference type="RefSeq" id="WP_406768931.1">
    <property type="nucleotide sequence ID" value="NZ_JBJHZZ010000002.1"/>
</dbReference>
<dbReference type="Proteomes" id="UP001623591">
    <property type="component" value="Unassembled WGS sequence"/>
</dbReference>
<organism evidence="1 2">
    <name type="scientific">Candidatus Clostridium stratigraminis</name>
    <dbReference type="NCBI Taxonomy" id="3381661"/>
    <lineage>
        <taxon>Bacteria</taxon>
        <taxon>Bacillati</taxon>
        <taxon>Bacillota</taxon>
        <taxon>Clostridia</taxon>
        <taxon>Eubacteriales</taxon>
        <taxon>Clostridiaceae</taxon>
        <taxon>Clostridium</taxon>
    </lineage>
</organism>
<accession>A0ABW8T3J3</accession>
<evidence type="ECO:0000313" key="2">
    <source>
        <dbReference type="Proteomes" id="UP001623591"/>
    </source>
</evidence>
<reference evidence="1 2" key="1">
    <citation type="submission" date="2024-11" db="EMBL/GenBank/DDBJ databases">
        <authorList>
            <person name="Heng Y.C."/>
            <person name="Lim A.C.H."/>
            <person name="Lee J.K.Y."/>
            <person name="Kittelmann S."/>
        </authorList>
    </citation>
    <scope>NUCLEOTIDE SEQUENCE [LARGE SCALE GENOMIC DNA]</scope>
    <source>
        <strain evidence="1 2">WILCCON 0185</strain>
    </source>
</reference>
<gene>
    <name evidence="1" type="ORF">ACJDUG_05635</name>
</gene>